<evidence type="ECO:0000256" key="2">
    <source>
        <dbReference type="ARBA" id="ARBA00009801"/>
    </source>
</evidence>
<protein>
    <recommendedName>
        <fullName evidence="3">H/ACA ribonucleoprotein complex non-core subunit NAF1</fullName>
    </recommendedName>
</protein>
<organism evidence="10 11">
    <name type="scientific">Sporothrix bragantina</name>
    <dbReference type="NCBI Taxonomy" id="671064"/>
    <lineage>
        <taxon>Eukaryota</taxon>
        <taxon>Fungi</taxon>
        <taxon>Dikarya</taxon>
        <taxon>Ascomycota</taxon>
        <taxon>Pezizomycotina</taxon>
        <taxon>Sordariomycetes</taxon>
        <taxon>Sordariomycetidae</taxon>
        <taxon>Ophiostomatales</taxon>
        <taxon>Ophiostomataceae</taxon>
        <taxon>Sporothrix</taxon>
    </lineage>
</organism>
<dbReference type="InterPro" id="IPR040309">
    <property type="entry name" value="Naf1"/>
</dbReference>
<feature type="region of interest" description="Disordered" evidence="9">
    <location>
        <begin position="240"/>
        <end position="273"/>
    </location>
</feature>
<dbReference type="SUPFAM" id="SSF50447">
    <property type="entry name" value="Translation proteins"/>
    <property type="match status" value="1"/>
</dbReference>
<feature type="compositionally biased region" description="Pro residues" evidence="9">
    <location>
        <begin position="608"/>
        <end position="617"/>
    </location>
</feature>
<feature type="compositionally biased region" description="Gly residues" evidence="9">
    <location>
        <begin position="516"/>
        <end position="535"/>
    </location>
</feature>
<dbReference type="EMBL" id="CAWUHC010000080">
    <property type="protein sequence ID" value="CAK7229473.1"/>
    <property type="molecule type" value="Genomic_DNA"/>
</dbReference>
<keyword evidence="8" id="KW-0539">Nucleus</keyword>
<evidence type="ECO:0000256" key="3">
    <source>
        <dbReference type="ARBA" id="ARBA00021438"/>
    </source>
</evidence>
<feature type="compositionally biased region" description="Acidic residues" evidence="9">
    <location>
        <begin position="208"/>
        <end position="221"/>
    </location>
</feature>
<feature type="compositionally biased region" description="Low complexity" evidence="9">
    <location>
        <begin position="551"/>
        <end position="576"/>
    </location>
</feature>
<feature type="compositionally biased region" description="Low complexity" evidence="9">
    <location>
        <begin position="675"/>
        <end position="707"/>
    </location>
</feature>
<feature type="compositionally biased region" description="Low complexity" evidence="9">
    <location>
        <begin position="504"/>
        <end position="515"/>
    </location>
</feature>
<keyword evidence="11" id="KW-1185">Reference proteome</keyword>
<dbReference type="Proteomes" id="UP001642406">
    <property type="component" value="Unassembled WGS sequence"/>
</dbReference>
<dbReference type="PANTHER" id="PTHR31633">
    <property type="entry name" value="H/ACA RIBONUCLEOPROTEIN COMPLEX NON-CORE SUBUNIT NAF1"/>
    <property type="match status" value="1"/>
</dbReference>
<dbReference type="InterPro" id="IPR009000">
    <property type="entry name" value="Transl_B-barrel_sf"/>
</dbReference>
<comment type="subcellular location">
    <subcellularLocation>
        <location evidence="1">Nucleus</location>
    </subcellularLocation>
</comment>
<name>A0ABP0CCB6_9PEZI</name>
<feature type="compositionally biased region" description="Pro residues" evidence="9">
    <location>
        <begin position="718"/>
        <end position="734"/>
    </location>
</feature>
<feature type="compositionally biased region" description="Polar residues" evidence="9">
    <location>
        <begin position="53"/>
        <end position="66"/>
    </location>
</feature>
<evidence type="ECO:0000256" key="5">
    <source>
        <dbReference type="ARBA" id="ARBA00022552"/>
    </source>
</evidence>
<evidence type="ECO:0000256" key="9">
    <source>
        <dbReference type="SAM" id="MobiDB-lite"/>
    </source>
</evidence>
<feature type="compositionally biased region" description="Acidic residues" evidence="9">
    <location>
        <begin position="184"/>
        <end position="195"/>
    </location>
</feature>
<keyword evidence="5" id="KW-0698">rRNA processing</keyword>
<evidence type="ECO:0000313" key="11">
    <source>
        <dbReference type="Proteomes" id="UP001642406"/>
    </source>
</evidence>
<feature type="compositionally biased region" description="Low complexity" evidence="9">
    <location>
        <begin position="70"/>
        <end position="87"/>
    </location>
</feature>
<proteinExistence type="inferred from homology"/>
<dbReference type="Pfam" id="PF04410">
    <property type="entry name" value="Gar1"/>
    <property type="match status" value="1"/>
</dbReference>
<feature type="compositionally biased region" description="Low complexity" evidence="9">
    <location>
        <begin position="18"/>
        <end position="43"/>
    </location>
</feature>
<reference evidence="10 11" key="1">
    <citation type="submission" date="2024-01" db="EMBL/GenBank/DDBJ databases">
        <authorList>
            <person name="Allen C."/>
            <person name="Tagirdzhanova G."/>
        </authorList>
    </citation>
    <scope>NUCLEOTIDE SEQUENCE [LARGE SCALE GENOMIC DNA]</scope>
</reference>
<comment type="similarity">
    <text evidence="2">Belongs to the NAF1 family.</text>
</comment>
<feature type="compositionally biased region" description="Polar residues" evidence="9">
    <location>
        <begin position="7"/>
        <end position="17"/>
    </location>
</feature>
<feature type="compositionally biased region" description="Polar residues" evidence="9">
    <location>
        <begin position="99"/>
        <end position="124"/>
    </location>
</feature>
<feature type="compositionally biased region" description="Pro residues" evidence="9">
    <location>
        <begin position="580"/>
        <end position="589"/>
    </location>
</feature>
<dbReference type="InterPro" id="IPR038664">
    <property type="entry name" value="Gar1/Naf1_Cbf5-bd_sf"/>
</dbReference>
<dbReference type="InterPro" id="IPR007504">
    <property type="entry name" value="H/ACA_rnp_Gar1/Naf1"/>
</dbReference>
<evidence type="ECO:0000256" key="8">
    <source>
        <dbReference type="ARBA" id="ARBA00023242"/>
    </source>
</evidence>
<keyword evidence="4" id="KW-0690">Ribosome biogenesis</keyword>
<feature type="region of interest" description="Disordered" evidence="9">
    <location>
        <begin position="1"/>
        <end position="137"/>
    </location>
</feature>
<feature type="compositionally biased region" description="Low complexity" evidence="9">
    <location>
        <begin position="590"/>
        <end position="607"/>
    </location>
</feature>
<evidence type="ECO:0000256" key="7">
    <source>
        <dbReference type="ARBA" id="ARBA00022884"/>
    </source>
</evidence>
<keyword evidence="6" id="KW-0597">Phosphoprotein</keyword>
<comment type="caution">
    <text evidence="10">The sequence shown here is derived from an EMBL/GenBank/DDBJ whole genome shotgun (WGS) entry which is preliminary data.</text>
</comment>
<evidence type="ECO:0000256" key="1">
    <source>
        <dbReference type="ARBA" id="ARBA00004123"/>
    </source>
</evidence>
<sequence length="734" mass="76378">MEESKITQESTVPDTSNTTMAETADTPAAPTPAVEVPAVAGETQTTIAPAEPVTSTIPSETTQNAVEISATLTEQPAEAPAPETTTADDVMNVEADESNLINLKTPTGPSTEPENAEMSGTNEASSEEPAAQPHVTDALEALLSGSMDVDAAPTAAAAAARSIDAAAVATEDQVIQPTGGPNEETAEGEGVDWEVDSSPYESSSSDSDSSDDSDDDDEAGADADMLGVQETVRMLMESAMQDSDDDEDGGNRGGGNIRSKNEEPETAPPKPEIEIGADDEIVLLGPILHIVENSAVIQGNTDGAYRVLDHGSVLCKADRTVVGVVADVIGNVRSPMYVLRFAQSSDLLKDGLAQGQDLFYPTKHAQFVFTEELRNIKGSDASNLHDEEVGADEAEFSDDEKEAAYKRELKARRRGGGAAGGNNDRNGAQGVGGKRAQNNKGHPLRNEASNNGNDGLRYDDDDDDGPYKPLTRPANFGQGASSLPPVPPPSVNANNSGGAGGHTNNGSFRGQSRFNGGRGGGFGGGRGNRGGGFRGRGGHDNRGGRGGGWNSGQRNNSNNNAGNNSYSGNGQQSQFNFNPSAPPPPPPPQSYQQQSSAPVAPWPFAGMPFPPPPPPPAGGAAPNAASMAAAAALLNNVQIQQILQQHQQAQQQQQRQQAAAAPSWPGMPAAPPQPAYQYQHQQPPQPTQQQQQQAPAANAAFNPASFQYLFQGGQGQQQPPPPPPGWGQQPPPSS</sequence>
<feature type="region of interest" description="Disordered" evidence="9">
    <location>
        <begin position="171"/>
        <end position="222"/>
    </location>
</feature>
<feature type="compositionally biased region" description="Low complexity" evidence="9">
    <location>
        <begin position="643"/>
        <end position="667"/>
    </location>
</feature>
<feature type="region of interest" description="Disordered" evidence="9">
    <location>
        <begin position="380"/>
        <end position="624"/>
    </location>
</feature>
<gene>
    <name evidence="10" type="ORF">SBRCBS47491_007259</name>
</gene>
<dbReference type="Gene3D" id="2.40.10.230">
    <property type="entry name" value="Probable tRNA pseudouridine synthase domain"/>
    <property type="match status" value="1"/>
</dbReference>
<keyword evidence="7" id="KW-0694">RNA-binding</keyword>
<evidence type="ECO:0000256" key="6">
    <source>
        <dbReference type="ARBA" id="ARBA00022553"/>
    </source>
</evidence>
<evidence type="ECO:0000313" key="10">
    <source>
        <dbReference type="EMBL" id="CAK7229473.1"/>
    </source>
</evidence>
<feature type="region of interest" description="Disordered" evidence="9">
    <location>
        <begin position="643"/>
        <end position="734"/>
    </location>
</feature>
<dbReference type="PANTHER" id="PTHR31633:SF1">
    <property type="entry name" value="H_ACA RIBONUCLEOPROTEIN COMPLEX NON-CORE SUBUNIT NAF1"/>
    <property type="match status" value="1"/>
</dbReference>
<feature type="compositionally biased region" description="Acidic residues" evidence="9">
    <location>
        <begin position="389"/>
        <end position="401"/>
    </location>
</feature>
<evidence type="ECO:0000256" key="4">
    <source>
        <dbReference type="ARBA" id="ARBA00022517"/>
    </source>
</evidence>
<accession>A0ABP0CCB6</accession>